<keyword evidence="3" id="KW-1185">Reference proteome</keyword>
<organism evidence="2 3">
    <name type="scientific">Tissierella pigra</name>
    <dbReference type="NCBI Taxonomy" id="2607614"/>
    <lineage>
        <taxon>Bacteria</taxon>
        <taxon>Bacillati</taxon>
        <taxon>Bacillota</taxon>
        <taxon>Tissierellia</taxon>
        <taxon>Tissierellales</taxon>
        <taxon>Tissierellaceae</taxon>
        <taxon>Tissierella</taxon>
    </lineage>
</organism>
<evidence type="ECO:0000256" key="1">
    <source>
        <dbReference type="SAM" id="Phobius"/>
    </source>
</evidence>
<keyword evidence="1" id="KW-0472">Membrane</keyword>
<gene>
    <name evidence="2" type="ORF">FYJ83_10610</name>
</gene>
<dbReference type="Proteomes" id="UP000469523">
    <property type="component" value="Unassembled WGS sequence"/>
</dbReference>
<reference evidence="2 3" key="1">
    <citation type="submission" date="2019-09" db="EMBL/GenBank/DDBJ databases">
        <title>In-depth cultivation of the pig gut microbiome towards novel bacterial diversity and tailored functional studies.</title>
        <authorList>
            <person name="Wylensek D."/>
            <person name="Hitch T.C.A."/>
            <person name="Clavel T."/>
        </authorList>
    </citation>
    <scope>NUCLEOTIDE SEQUENCE [LARGE SCALE GENOMIC DNA]</scope>
    <source>
        <strain evidence="2 3">WCA3-693-APC-4?</strain>
    </source>
</reference>
<evidence type="ECO:0000313" key="2">
    <source>
        <dbReference type="EMBL" id="MSU01920.1"/>
    </source>
</evidence>
<evidence type="ECO:0008006" key="4">
    <source>
        <dbReference type="Google" id="ProtNLM"/>
    </source>
</evidence>
<accession>A0A6N7Y1N5</accession>
<feature type="transmembrane region" description="Helical" evidence="1">
    <location>
        <begin position="86"/>
        <end position="106"/>
    </location>
</feature>
<dbReference type="RefSeq" id="WP_154440438.1">
    <property type="nucleotide sequence ID" value="NZ_VUNQ01000021.1"/>
</dbReference>
<dbReference type="AlphaFoldDB" id="A0A6N7Y1N5"/>
<dbReference type="EMBL" id="VUNQ01000021">
    <property type="protein sequence ID" value="MSU01920.1"/>
    <property type="molecule type" value="Genomic_DNA"/>
</dbReference>
<name>A0A6N7Y1N5_9FIRM</name>
<keyword evidence="1" id="KW-1133">Transmembrane helix</keyword>
<proteinExistence type="predicted"/>
<feature type="transmembrane region" description="Helical" evidence="1">
    <location>
        <begin position="25"/>
        <end position="42"/>
    </location>
</feature>
<sequence length="181" mass="20810">MDENLNILKDVFEYLGKAFTGKKPMLGAVLGTIGYILFPVPFYRMSFVAVLAAASCDVLTKMYSLCKQYDGYKNAVKLKKIFSKTLWKGTEVKIVSYLTVAVLTGLSYRVVYLEQMGIFIASFVYSVMFMREFQSNIENLIEAGADLDWLLLFSKKKNKELMEPYEEKTSKKEVNDYEERI</sequence>
<evidence type="ECO:0000313" key="3">
    <source>
        <dbReference type="Proteomes" id="UP000469523"/>
    </source>
</evidence>
<comment type="caution">
    <text evidence="2">The sequence shown here is derived from an EMBL/GenBank/DDBJ whole genome shotgun (WGS) entry which is preliminary data.</text>
</comment>
<protein>
    <recommendedName>
        <fullName evidence="4">Holin</fullName>
    </recommendedName>
</protein>
<keyword evidence="1" id="KW-0812">Transmembrane</keyword>